<evidence type="ECO:0000256" key="1">
    <source>
        <dbReference type="ARBA" id="ARBA00005417"/>
    </source>
</evidence>
<dbReference type="InterPro" id="IPR027417">
    <property type="entry name" value="P-loop_NTPase"/>
</dbReference>
<comment type="caution">
    <text evidence="7">The sequence shown here is derived from an EMBL/GenBank/DDBJ whole genome shotgun (WGS) entry which is preliminary data.</text>
</comment>
<dbReference type="Gene3D" id="3.40.50.300">
    <property type="entry name" value="P-loop containing nucleotide triphosphate hydrolases"/>
    <property type="match status" value="1"/>
</dbReference>
<dbReference type="Pfam" id="PF14524">
    <property type="entry name" value="Wzt_C"/>
    <property type="match status" value="1"/>
</dbReference>
<accession>A0A7W9SFY7</accession>
<dbReference type="InterPro" id="IPR029439">
    <property type="entry name" value="Wzt_C"/>
</dbReference>
<dbReference type="GO" id="GO:0005524">
    <property type="term" value="F:ATP binding"/>
    <property type="evidence" value="ECO:0007669"/>
    <property type="project" value="UniProtKB-KW"/>
</dbReference>
<evidence type="ECO:0000256" key="2">
    <source>
        <dbReference type="ARBA" id="ARBA00022448"/>
    </source>
</evidence>
<dbReference type="SMART" id="SM00382">
    <property type="entry name" value="AAA"/>
    <property type="match status" value="1"/>
</dbReference>
<evidence type="ECO:0000313" key="8">
    <source>
        <dbReference type="Proteomes" id="UP000522163"/>
    </source>
</evidence>
<keyword evidence="3" id="KW-0547">Nucleotide-binding</keyword>
<proteinExistence type="inferred from homology"/>
<keyword evidence="2" id="KW-0813">Transport</keyword>
<feature type="compositionally biased region" description="Polar residues" evidence="5">
    <location>
        <begin position="335"/>
        <end position="344"/>
    </location>
</feature>
<organism evidence="7 8">
    <name type="scientific">Oribacterium sinus</name>
    <dbReference type="NCBI Taxonomy" id="237576"/>
    <lineage>
        <taxon>Bacteria</taxon>
        <taxon>Bacillati</taxon>
        <taxon>Bacillota</taxon>
        <taxon>Clostridia</taxon>
        <taxon>Lachnospirales</taxon>
        <taxon>Lachnospiraceae</taxon>
        <taxon>Oribacterium</taxon>
    </lineage>
</organism>
<dbReference type="InterPro" id="IPR003439">
    <property type="entry name" value="ABC_transporter-like_ATP-bd"/>
</dbReference>
<dbReference type="PROSITE" id="PS00211">
    <property type="entry name" value="ABC_TRANSPORTER_1"/>
    <property type="match status" value="1"/>
</dbReference>
<feature type="region of interest" description="Disordered" evidence="5">
    <location>
        <begin position="263"/>
        <end position="367"/>
    </location>
</feature>
<protein>
    <submittedName>
        <fullName evidence="7">Teichoic acid transport system ATP-binding protein</fullName>
    </submittedName>
</protein>
<comment type="similarity">
    <text evidence="1">Belongs to the ABC transporter superfamily.</text>
</comment>
<dbReference type="GO" id="GO:0140359">
    <property type="term" value="F:ABC-type transporter activity"/>
    <property type="evidence" value="ECO:0007669"/>
    <property type="project" value="InterPro"/>
</dbReference>
<dbReference type="PANTHER" id="PTHR46743">
    <property type="entry name" value="TEICHOIC ACIDS EXPORT ATP-BINDING PROTEIN TAGH"/>
    <property type="match status" value="1"/>
</dbReference>
<dbReference type="InterPro" id="IPR015860">
    <property type="entry name" value="ABC_transpr_TagH-like"/>
</dbReference>
<dbReference type="Gene3D" id="2.70.50.60">
    <property type="entry name" value="abc- transporter (atp binding component) like domain"/>
    <property type="match status" value="1"/>
</dbReference>
<evidence type="ECO:0000256" key="5">
    <source>
        <dbReference type="SAM" id="MobiDB-lite"/>
    </source>
</evidence>
<dbReference type="InterPro" id="IPR003593">
    <property type="entry name" value="AAA+_ATPase"/>
</dbReference>
<sequence>MEEVEKIISVDQVSKVYRLYDKPIDRLLESISLRKKSYHKDFYALRDISFSVGRGEAVGIIGTNGSGKSTMLKIITGVLSATTGKVESRGSICALLELGAGFNQDYTGIENIYMNGTMMGFSKAEMDEKLPAILEFADIGDFVYQPVKSYSSGMFVRLAFALYISIDPEVLIVDEALSVGDVFFQAKCYHRMDELKRKGTTILMVTHDLGSVMKYCDRVVLFHKGEKVGEGLPGQMVDKYKKILAGKDPHAEQFMEEQNFLGNVDGERRGNAGSGGASGKAGKAGADETNGIADTAGNATSNGIGQKGASVAGGTAGTAGTTEKNVGTGIASGTAEPTSATSPEAGQHSPKPTGFMKDHLTLNPSSQQYGNGKAEILDFGVLDKDGRPSNVLLKGEEFSIKERIVFHDDIAAPIFTFTIKDKRGMDLSGTNTLFEGKEIPAVKKGDEYYCTFTQRMNLQGGEYLLSISCTGFEEGEHTVYDRKYDITSITVLSNKNTVGIYDMESEVTLERHEA</sequence>
<reference evidence="7 8" key="1">
    <citation type="submission" date="2020-08" db="EMBL/GenBank/DDBJ databases">
        <title>Genomic Encyclopedia of Type Strains, Phase IV (KMG-IV): sequencing the most valuable type-strain genomes for metagenomic binning, comparative biology and taxonomic classification.</title>
        <authorList>
            <person name="Goeker M."/>
        </authorList>
    </citation>
    <scope>NUCLEOTIDE SEQUENCE [LARGE SCALE GENOMIC DNA]</scope>
    <source>
        <strain evidence="7 8">DSM 17245</strain>
    </source>
</reference>
<dbReference type="SUPFAM" id="SSF52540">
    <property type="entry name" value="P-loop containing nucleoside triphosphate hydrolases"/>
    <property type="match status" value="1"/>
</dbReference>
<gene>
    <name evidence="7" type="ORF">HNQ46_001038</name>
</gene>
<dbReference type="PANTHER" id="PTHR46743:SF2">
    <property type="entry name" value="TEICHOIC ACIDS EXPORT ATP-BINDING PROTEIN TAGH"/>
    <property type="match status" value="1"/>
</dbReference>
<dbReference type="GeneID" id="85014591"/>
<dbReference type="Proteomes" id="UP000522163">
    <property type="component" value="Unassembled WGS sequence"/>
</dbReference>
<evidence type="ECO:0000256" key="4">
    <source>
        <dbReference type="ARBA" id="ARBA00022840"/>
    </source>
</evidence>
<evidence type="ECO:0000259" key="6">
    <source>
        <dbReference type="PROSITE" id="PS50893"/>
    </source>
</evidence>
<evidence type="ECO:0000313" key="7">
    <source>
        <dbReference type="EMBL" id="MBB6041066.1"/>
    </source>
</evidence>
<dbReference type="InterPro" id="IPR050683">
    <property type="entry name" value="Bact_Polysacc_Export_ATP-bd"/>
</dbReference>
<name>A0A7W9SFY7_9FIRM</name>
<dbReference type="AlphaFoldDB" id="A0A7W9SFY7"/>
<evidence type="ECO:0000256" key="3">
    <source>
        <dbReference type="ARBA" id="ARBA00022741"/>
    </source>
</evidence>
<dbReference type="EMBL" id="JACHHH010000004">
    <property type="protein sequence ID" value="MBB6041066.1"/>
    <property type="molecule type" value="Genomic_DNA"/>
</dbReference>
<dbReference type="InterPro" id="IPR017871">
    <property type="entry name" value="ABC_transporter-like_CS"/>
</dbReference>
<dbReference type="PROSITE" id="PS50893">
    <property type="entry name" value="ABC_TRANSPORTER_2"/>
    <property type="match status" value="1"/>
</dbReference>
<dbReference type="Pfam" id="PF00005">
    <property type="entry name" value="ABC_tran"/>
    <property type="match status" value="1"/>
</dbReference>
<feature type="domain" description="ABC transporter" evidence="6">
    <location>
        <begin position="28"/>
        <end position="249"/>
    </location>
</feature>
<dbReference type="CDD" id="cd03220">
    <property type="entry name" value="ABC_KpsT_Wzt"/>
    <property type="match status" value="1"/>
</dbReference>
<dbReference type="RefSeq" id="WP_183683602.1">
    <property type="nucleotide sequence ID" value="NZ_JACHHH010000004.1"/>
</dbReference>
<dbReference type="CDD" id="cd10147">
    <property type="entry name" value="Wzt_C-like"/>
    <property type="match status" value="1"/>
</dbReference>
<dbReference type="GO" id="GO:0016020">
    <property type="term" value="C:membrane"/>
    <property type="evidence" value="ECO:0007669"/>
    <property type="project" value="InterPro"/>
</dbReference>
<keyword evidence="4 7" id="KW-0067">ATP-binding</keyword>
<dbReference type="GO" id="GO:0016887">
    <property type="term" value="F:ATP hydrolysis activity"/>
    <property type="evidence" value="ECO:0007669"/>
    <property type="project" value="InterPro"/>
</dbReference>